<keyword evidence="2" id="KW-1185">Reference proteome</keyword>
<evidence type="ECO:0000313" key="1">
    <source>
        <dbReference type="EMBL" id="RZF34048.1"/>
    </source>
</evidence>
<dbReference type="InParanoid" id="A0A482WKQ5"/>
<dbReference type="EMBL" id="QKKF02032795">
    <property type="protein sequence ID" value="RZF34048.1"/>
    <property type="molecule type" value="Genomic_DNA"/>
</dbReference>
<proteinExistence type="predicted"/>
<evidence type="ECO:0000313" key="2">
    <source>
        <dbReference type="Proteomes" id="UP000291343"/>
    </source>
</evidence>
<comment type="caution">
    <text evidence="1">The sequence shown here is derived from an EMBL/GenBank/DDBJ whole genome shotgun (WGS) entry which is preliminary data.</text>
</comment>
<organism evidence="1 2">
    <name type="scientific">Laodelphax striatellus</name>
    <name type="common">Small brown planthopper</name>
    <name type="synonym">Delphax striatella</name>
    <dbReference type="NCBI Taxonomy" id="195883"/>
    <lineage>
        <taxon>Eukaryota</taxon>
        <taxon>Metazoa</taxon>
        <taxon>Ecdysozoa</taxon>
        <taxon>Arthropoda</taxon>
        <taxon>Hexapoda</taxon>
        <taxon>Insecta</taxon>
        <taxon>Pterygota</taxon>
        <taxon>Neoptera</taxon>
        <taxon>Paraneoptera</taxon>
        <taxon>Hemiptera</taxon>
        <taxon>Auchenorrhyncha</taxon>
        <taxon>Fulgoroidea</taxon>
        <taxon>Delphacidae</taxon>
        <taxon>Criomorphinae</taxon>
        <taxon>Laodelphax</taxon>
    </lineage>
</organism>
<sequence>MFVVHGFAFRQAFNYDWADRSGTELQLVGQIESGLDRRYPSQNFQWNSIVSPSKYLWPRVDFWEKYFLLCEQREISPSVSTIALENLALTAEMLVYVLLWQRLQLTDSFNNG</sequence>
<dbReference type="Proteomes" id="UP000291343">
    <property type="component" value="Unassembled WGS sequence"/>
</dbReference>
<dbReference type="AlphaFoldDB" id="A0A482WKQ5"/>
<protein>
    <submittedName>
        <fullName evidence="1">Uncharacterized protein</fullName>
    </submittedName>
</protein>
<gene>
    <name evidence="1" type="ORF">LSTR_LSTR013757</name>
</gene>
<name>A0A482WKQ5_LAOST</name>
<reference evidence="1 2" key="1">
    <citation type="journal article" date="2017" name="Gigascience">
        <title>Genome sequence of the small brown planthopper, Laodelphax striatellus.</title>
        <authorList>
            <person name="Zhu J."/>
            <person name="Jiang F."/>
            <person name="Wang X."/>
            <person name="Yang P."/>
            <person name="Bao Y."/>
            <person name="Zhao W."/>
            <person name="Wang W."/>
            <person name="Lu H."/>
            <person name="Wang Q."/>
            <person name="Cui N."/>
            <person name="Li J."/>
            <person name="Chen X."/>
            <person name="Luo L."/>
            <person name="Yu J."/>
            <person name="Kang L."/>
            <person name="Cui F."/>
        </authorList>
    </citation>
    <scope>NUCLEOTIDE SEQUENCE [LARGE SCALE GENOMIC DNA]</scope>
    <source>
        <strain evidence="1">Lst14</strain>
    </source>
</reference>
<accession>A0A482WKQ5</accession>